<name>A0A0X3P5S1_SCHSO</name>
<reference evidence="2" key="1">
    <citation type="submission" date="2016-01" db="EMBL/GenBank/DDBJ databases">
        <title>Reference transcriptome for the parasite Schistocephalus solidus: insights into the molecular evolution of parasitism.</title>
        <authorList>
            <person name="Hebert F.O."/>
            <person name="Grambauer S."/>
            <person name="Barber I."/>
            <person name="Landry C.R."/>
            <person name="Aubin-Horth N."/>
        </authorList>
    </citation>
    <scope>NUCLEOTIDE SEQUENCE</scope>
</reference>
<sequence length="254" mass="28497">MTSNSSRPLVLDKSKSPPGKSTALDKQSRRSFSAVRCTKMSRPSIAAVIGPVKPVPESAHDLDDASEEELKVCQTQPCHYVVYVYSAGRTVDIDTLPFRRKQCVEFFRSQPVDEKTEKLVAQLERLDKRLSCVELRSSCKIHLGRLHGIKSVVNGLPRRRLTIAGPTFSHIALALGMLESMFPRIMSTAYYPYKLPARASMRYQSGNRMASTSTYYPSHEPSNMGLRAQLDDGPINKCKPMRILCKRAAFHPPR</sequence>
<accession>A0A0X3P5S1</accession>
<dbReference type="AlphaFoldDB" id="A0A0X3P5S1"/>
<evidence type="ECO:0000256" key="1">
    <source>
        <dbReference type="SAM" id="MobiDB-lite"/>
    </source>
</evidence>
<organism evidence="2">
    <name type="scientific">Schistocephalus solidus</name>
    <name type="common">Tapeworm</name>
    <dbReference type="NCBI Taxonomy" id="70667"/>
    <lineage>
        <taxon>Eukaryota</taxon>
        <taxon>Metazoa</taxon>
        <taxon>Spiralia</taxon>
        <taxon>Lophotrochozoa</taxon>
        <taxon>Platyhelminthes</taxon>
        <taxon>Cestoda</taxon>
        <taxon>Eucestoda</taxon>
        <taxon>Diphyllobothriidea</taxon>
        <taxon>Diphyllobothriidae</taxon>
        <taxon>Schistocephalus</taxon>
    </lineage>
</organism>
<evidence type="ECO:0000313" key="2">
    <source>
        <dbReference type="EMBL" id="JAP43352.1"/>
    </source>
</evidence>
<dbReference type="EMBL" id="GEEE01019873">
    <property type="protein sequence ID" value="JAP43352.1"/>
    <property type="molecule type" value="Transcribed_RNA"/>
</dbReference>
<gene>
    <name evidence="2" type="ORF">TR138139</name>
</gene>
<feature type="region of interest" description="Disordered" evidence="1">
    <location>
        <begin position="1"/>
        <end position="32"/>
    </location>
</feature>
<protein>
    <submittedName>
        <fullName evidence="2">Uncharacterized protein</fullName>
    </submittedName>
</protein>
<proteinExistence type="predicted"/>